<dbReference type="Proteomes" id="UP000031643">
    <property type="component" value="Chromosome"/>
</dbReference>
<keyword evidence="3" id="KW-1185">Reference proteome</keyword>
<feature type="signal peptide" evidence="1">
    <location>
        <begin position="1"/>
        <end position="28"/>
    </location>
</feature>
<name>A0A0A8K1R5_9HYPH</name>
<evidence type="ECO:0000313" key="2">
    <source>
        <dbReference type="EMBL" id="BAQ16855.1"/>
    </source>
</evidence>
<dbReference type="AlphaFoldDB" id="A0A0A8K1R5"/>
<sequence length="162" mass="16762">MTNTTNIIRTTKRTAVLFATAFVTCAVAFGAIEVADPGFAQAAGTSKKAQEATKRMGKSFDYLIEAGKKAQAKRGVGGSVGKAMTNVGKGGSKVTKGLEKGIKNVKGGVDKTLAKSKTGRAVQKGMKKAADAQNKAIDKAFKICNGKVCDAGKNVAKFIAPF</sequence>
<protein>
    <submittedName>
        <fullName evidence="2">Uncharacterized protein</fullName>
    </submittedName>
</protein>
<dbReference type="HOGENOM" id="CLU_1633458_0_0_5"/>
<organism evidence="2 3">
    <name type="scientific">Methyloceanibacter caenitepidi</name>
    <dbReference type="NCBI Taxonomy" id="1384459"/>
    <lineage>
        <taxon>Bacteria</taxon>
        <taxon>Pseudomonadati</taxon>
        <taxon>Pseudomonadota</taxon>
        <taxon>Alphaproteobacteria</taxon>
        <taxon>Hyphomicrobiales</taxon>
        <taxon>Hyphomicrobiaceae</taxon>
        <taxon>Methyloceanibacter</taxon>
    </lineage>
</organism>
<dbReference type="RefSeq" id="WP_045365929.1">
    <property type="nucleotide sequence ID" value="NZ_AP014648.1"/>
</dbReference>
<dbReference type="EMBL" id="AP014648">
    <property type="protein sequence ID" value="BAQ16855.1"/>
    <property type="molecule type" value="Genomic_DNA"/>
</dbReference>
<reference evidence="2 3" key="1">
    <citation type="submission" date="2014-09" db="EMBL/GenBank/DDBJ databases">
        <title>Genome sequencing of Methyloceanibacter caenitepidi Gela4.</title>
        <authorList>
            <person name="Takeuchi M."/>
            <person name="Susumu S."/>
            <person name="Kamagata Y."/>
            <person name="Oshima K."/>
            <person name="Hattori M."/>
            <person name="Iwasaki W."/>
        </authorList>
    </citation>
    <scope>NUCLEOTIDE SEQUENCE [LARGE SCALE GENOMIC DNA]</scope>
    <source>
        <strain evidence="2 3">Gela4</strain>
    </source>
</reference>
<accession>A0A0A8K1R5</accession>
<keyword evidence="1" id="KW-0732">Signal</keyword>
<feature type="chain" id="PRO_5002038489" evidence="1">
    <location>
        <begin position="29"/>
        <end position="162"/>
    </location>
</feature>
<dbReference type="KEGG" id="mcg:GL4_1398"/>
<gene>
    <name evidence="2" type="ORF">GL4_1398</name>
</gene>
<proteinExistence type="predicted"/>
<evidence type="ECO:0000313" key="3">
    <source>
        <dbReference type="Proteomes" id="UP000031643"/>
    </source>
</evidence>
<evidence type="ECO:0000256" key="1">
    <source>
        <dbReference type="SAM" id="SignalP"/>
    </source>
</evidence>